<reference evidence="3" key="1">
    <citation type="journal article" date="2018" name="Nat. Microbiol.">
        <title>Leveraging single-cell genomics to expand the fungal tree of life.</title>
        <authorList>
            <person name="Ahrendt S.R."/>
            <person name="Quandt C.A."/>
            <person name="Ciobanu D."/>
            <person name="Clum A."/>
            <person name="Salamov A."/>
            <person name="Andreopoulos B."/>
            <person name="Cheng J.F."/>
            <person name="Woyke T."/>
            <person name="Pelin A."/>
            <person name="Henrissat B."/>
            <person name="Reynolds N.K."/>
            <person name="Benny G.L."/>
            <person name="Smith M.E."/>
            <person name="James T.Y."/>
            <person name="Grigoriev I.V."/>
        </authorList>
    </citation>
    <scope>NUCLEOTIDE SEQUENCE [LARGE SCALE GENOMIC DNA]</scope>
    <source>
        <strain evidence="3">RSA 468</strain>
    </source>
</reference>
<dbReference type="Proteomes" id="UP000268162">
    <property type="component" value="Unassembled WGS sequence"/>
</dbReference>
<feature type="region of interest" description="Disordered" evidence="1">
    <location>
        <begin position="55"/>
        <end position="75"/>
    </location>
</feature>
<accession>A0A4P9ZSM2</accession>
<name>A0A4P9ZSM2_9FUNG</name>
<gene>
    <name evidence="2" type="ORF">BJ085DRAFT_31168</name>
</gene>
<evidence type="ECO:0000313" key="2">
    <source>
        <dbReference type="EMBL" id="RKP35811.1"/>
    </source>
</evidence>
<dbReference type="AlphaFoldDB" id="A0A4P9ZSM2"/>
<evidence type="ECO:0000256" key="1">
    <source>
        <dbReference type="SAM" id="MobiDB-lite"/>
    </source>
</evidence>
<organism evidence="2 3">
    <name type="scientific">Dimargaris cristalligena</name>
    <dbReference type="NCBI Taxonomy" id="215637"/>
    <lineage>
        <taxon>Eukaryota</taxon>
        <taxon>Fungi</taxon>
        <taxon>Fungi incertae sedis</taxon>
        <taxon>Zoopagomycota</taxon>
        <taxon>Kickxellomycotina</taxon>
        <taxon>Dimargaritomycetes</taxon>
        <taxon>Dimargaritales</taxon>
        <taxon>Dimargaritaceae</taxon>
        <taxon>Dimargaris</taxon>
    </lineage>
</organism>
<protein>
    <submittedName>
        <fullName evidence="2">Uncharacterized protein</fullName>
    </submittedName>
</protein>
<sequence>MAFLVSLLAHLGFGARFISEHYGLGHLGFILNAAAYLPAESPEVCDQDVGDPGSGNRWFGATDSDPQNNEGEEANQRWQCMVATLTHKGMSLRLRAWQVQ</sequence>
<proteinExistence type="predicted"/>
<evidence type="ECO:0000313" key="3">
    <source>
        <dbReference type="Proteomes" id="UP000268162"/>
    </source>
</evidence>
<dbReference type="EMBL" id="ML002782">
    <property type="protein sequence ID" value="RKP35811.1"/>
    <property type="molecule type" value="Genomic_DNA"/>
</dbReference>
<keyword evidence="3" id="KW-1185">Reference proteome</keyword>